<proteinExistence type="predicted"/>
<dbReference type="STRING" id="292563.Cyast_1152"/>
<name>K9YJR1_CYASC</name>
<gene>
    <name evidence="1" type="ordered locus">Cyast_1152</name>
</gene>
<dbReference type="AlphaFoldDB" id="K9YJR1"/>
<organism evidence="1 2">
    <name type="scientific">Cyanobacterium stanieri (strain ATCC 29140 / PCC 7202)</name>
    <dbReference type="NCBI Taxonomy" id="292563"/>
    <lineage>
        <taxon>Bacteria</taxon>
        <taxon>Bacillati</taxon>
        <taxon>Cyanobacteriota</taxon>
        <taxon>Cyanophyceae</taxon>
        <taxon>Oscillatoriophycideae</taxon>
        <taxon>Chroococcales</taxon>
        <taxon>Geminocystaceae</taxon>
        <taxon>Cyanobacterium</taxon>
    </lineage>
</organism>
<evidence type="ECO:0000313" key="2">
    <source>
        <dbReference type="Proteomes" id="UP000010483"/>
    </source>
</evidence>
<sequence>MDSTTIKEKIKAIASKREMLVKLSEKPDLGNLKLDVTQALDELDELIQELHLTFPETAKN</sequence>
<reference evidence="2" key="1">
    <citation type="journal article" date="2013" name="Proc. Natl. Acad. Sci. U.S.A.">
        <title>Improving the coverage of the cyanobacterial phylum using diversity-driven genome sequencing.</title>
        <authorList>
            <person name="Shih P.M."/>
            <person name="Wu D."/>
            <person name="Latifi A."/>
            <person name="Axen S.D."/>
            <person name="Fewer D.P."/>
            <person name="Talla E."/>
            <person name="Calteau A."/>
            <person name="Cai F."/>
            <person name="Tandeau de Marsac N."/>
            <person name="Rippka R."/>
            <person name="Herdman M."/>
            <person name="Sivonen K."/>
            <person name="Coursin T."/>
            <person name="Laurent T."/>
            <person name="Goodwin L."/>
            <person name="Nolan M."/>
            <person name="Davenport K.W."/>
            <person name="Han C.S."/>
            <person name="Rubin E.M."/>
            <person name="Eisen J.A."/>
            <person name="Woyke T."/>
            <person name="Gugger M."/>
            <person name="Kerfeld C.A."/>
        </authorList>
    </citation>
    <scope>NUCLEOTIDE SEQUENCE [LARGE SCALE GENOMIC DNA]</scope>
    <source>
        <strain evidence="2">ATCC 29140 / PCC 7202</strain>
    </source>
</reference>
<dbReference type="KEGG" id="csn:Cyast_1152"/>
<dbReference type="eggNOG" id="ENOG5032ZB7">
    <property type="taxonomic scope" value="Bacteria"/>
</dbReference>
<dbReference type="BioCyc" id="CSTA292563:G1353-1160-MONOMER"/>
<keyword evidence="2" id="KW-1185">Reference proteome</keyword>
<protein>
    <submittedName>
        <fullName evidence="1">Uncharacterized protein</fullName>
    </submittedName>
</protein>
<dbReference type="Proteomes" id="UP000010483">
    <property type="component" value="Chromosome"/>
</dbReference>
<dbReference type="EMBL" id="CP003940">
    <property type="protein sequence ID" value="AFZ47119.1"/>
    <property type="molecule type" value="Genomic_DNA"/>
</dbReference>
<dbReference type="HOGENOM" id="CLU_200471_0_0_3"/>
<accession>K9YJR1</accession>
<evidence type="ECO:0000313" key="1">
    <source>
        <dbReference type="EMBL" id="AFZ47119.1"/>
    </source>
</evidence>